<dbReference type="Proteomes" id="UP000770661">
    <property type="component" value="Unassembled WGS sequence"/>
</dbReference>
<dbReference type="OrthoDB" id="123934at2759"/>
<dbReference type="EMBL" id="JACEEZ010018502">
    <property type="protein sequence ID" value="KAG0716841.1"/>
    <property type="molecule type" value="Genomic_DNA"/>
</dbReference>
<evidence type="ECO:0000313" key="2">
    <source>
        <dbReference type="Proteomes" id="UP000770661"/>
    </source>
</evidence>
<organism evidence="1 2">
    <name type="scientific">Chionoecetes opilio</name>
    <name type="common">Atlantic snow crab</name>
    <name type="synonym">Cancer opilio</name>
    <dbReference type="NCBI Taxonomy" id="41210"/>
    <lineage>
        <taxon>Eukaryota</taxon>
        <taxon>Metazoa</taxon>
        <taxon>Ecdysozoa</taxon>
        <taxon>Arthropoda</taxon>
        <taxon>Crustacea</taxon>
        <taxon>Multicrustacea</taxon>
        <taxon>Malacostraca</taxon>
        <taxon>Eumalacostraca</taxon>
        <taxon>Eucarida</taxon>
        <taxon>Decapoda</taxon>
        <taxon>Pleocyemata</taxon>
        <taxon>Brachyura</taxon>
        <taxon>Eubrachyura</taxon>
        <taxon>Majoidea</taxon>
        <taxon>Majidae</taxon>
        <taxon>Chionoecetes</taxon>
    </lineage>
</organism>
<evidence type="ECO:0000313" key="1">
    <source>
        <dbReference type="EMBL" id="KAG0716841.1"/>
    </source>
</evidence>
<dbReference type="AlphaFoldDB" id="A0A8J4Y3Z0"/>
<name>A0A8J4Y3Z0_CHIOP</name>
<evidence type="ECO:0008006" key="3">
    <source>
        <dbReference type="Google" id="ProtNLM"/>
    </source>
</evidence>
<accession>A0A8J4Y3Z0</accession>
<protein>
    <recommendedName>
        <fullName evidence="3">HAT C-terminal dimerisation domain-containing protein</fullName>
    </recommendedName>
</protein>
<comment type="caution">
    <text evidence="1">The sequence shown here is derived from an EMBL/GenBank/DDBJ whole genome shotgun (WGS) entry which is preliminary data.</text>
</comment>
<gene>
    <name evidence="1" type="ORF">GWK47_008683</name>
</gene>
<reference evidence="1" key="1">
    <citation type="submission" date="2020-07" db="EMBL/GenBank/DDBJ databases">
        <title>The High-quality genome of the commercially important snow crab, Chionoecetes opilio.</title>
        <authorList>
            <person name="Jeong J.-H."/>
            <person name="Ryu S."/>
        </authorList>
    </citation>
    <scope>NUCLEOTIDE SEQUENCE</scope>
    <source>
        <strain evidence="1">MADBK_172401_WGS</strain>
        <tissue evidence="1">Digestive gland</tissue>
    </source>
</reference>
<sequence length="297" mass="33679">MNCATKVCKTFQDLNVLATRMNRLYCFIYRPYKNPACATTGEDQPSEPSSEPPEPTIRALVAEGRLAAAMDDVLGFIFSIRRKIIGWPGERESLCWALQALRHKQNRKPTTAANIKREVGRKLRTPNVTRWNSLYDSMEVFSEGFKARFLFLFDQMNFLIATVIHLLFKLPVVRLLNPEKVDPVKSGLLFEITEQALLDTSEGSSLDEDEEGDCFKRNKLLKQAMLIALFRAAWVDVFVKYNTAIPSSAAVDRLFSQGSDIMKAKRASLTSDNFQRLVILKGNMDLLNMELSPKDSE</sequence>
<proteinExistence type="predicted"/>
<keyword evidence="2" id="KW-1185">Reference proteome</keyword>